<feature type="region of interest" description="Disordered" evidence="1">
    <location>
        <begin position="145"/>
        <end position="178"/>
    </location>
</feature>
<feature type="region of interest" description="Disordered" evidence="1">
    <location>
        <begin position="707"/>
        <end position="733"/>
    </location>
</feature>
<dbReference type="AlphaFoldDB" id="A0A2C9L535"/>
<dbReference type="EnsemblMetazoa" id="BGLB027126-RA">
    <property type="protein sequence ID" value="BGLB027126-PA"/>
    <property type="gene ID" value="BGLB027126"/>
</dbReference>
<sequence length="756" mass="84868">MTQTDYLGTSMVSRGQQRPTECSKEHPSVLHLLPFSNNNAADDVSHTTPKDVPKSSSAENRVFPVLAVTRSLPTHTQLSEGFEPNDKNVSANQKRRYLRVSSEKLSRHQARARARAKSEYEIRANIKPSTATFYIKSDNELDVRASDNTENTQNCSLSSSSLKTDHANGNTSSKTRSVQKSLMSLYDLQKRGHITSFWHKKELSSIESKQAKTQADQTSASTAPFSNTVKMNVKELPRSKTPLVENDPDKLNMNHVIAFLQNTEIDSRASDKKKEDQNISVKTTKKPIAYDPDFGSQTKSAVQLNQRQNTTLLGSTNEQSKPATVESNVYRFPDFRPQSYPSYRVDLIKKNGADKKQDDSQQKPRNLHYSDLKTYNSIMSAQPEQRARPESLRWRVSSDQQGEINISTMIRNISNNTGVNNASGRPFRLHRFLTIVPDRLPNVETKDPGSAESKSNAVVRGGTAERPVIHITSTISKDKGGDVNNQEHVPKENRGFDSLTNLAINRLIKESPRRKPHSTIPRRGSHFSGMHYDAPAQFNGTRKKAVICLPSAEYDLDEDELPVYAPARENTRASFKQPTQTHLYEANTEHGELIDLPIASSIGGQEIETDQEMEMPETETQDVTSLTENISGEKMDVFNKSDTQSDFKLHPVDFTALVTHDQEQADDVYIHSSLFLNYPSPSLSHHSSYAATTPKVDFSKTQQKESGHFFPSHKNLKSHSSSNTHQTFTGAQVKLTLRKERDRTSALTYMSDMEVL</sequence>
<gene>
    <name evidence="3" type="primary">106050592</name>
</gene>
<evidence type="ECO:0000313" key="2">
    <source>
        <dbReference type="EnsemblMetazoa" id="BGLB027126-PB"/>
    </source>
</evidence>
<accession>A0A2C9L535</accession>
<reference evidence="3" key="3">
    <citation type="submission" date="2020-05" db="UniProtKB">
        <authorList>
            <consortium name="EnsemblMetazoa"/>
        </authorList>
    </citation>
    <scope>IDENTIFICATION</scope>
    <source>
        <strain evidence="3">BB02</strain>
    </source>
</reference>
<feature type="compositionally biased region" description="Polar residues" evidence="1">
    <location>
        <begin position="1"/>
        <end position="20"/>
    </location>
</feature>
<reference evidence="2" key="1">
    <citation type="journal article" date="2004" name="J. Parasitol.">
        <title>The mitochondrial genome of Biomphalaria glabrata (Gastropoda: Basommatophora), intermediate host of Schistosoma mansoni.</title>
        <authorList>
            <person name="DeJong R.J."/>
            <person name="Emery A.M."/>
            <person name="Adema C.M."/>
        </authorList>
    </citation>
    <scope>NUCLEOTIDE SEQUENCE</scope>
    <source>
        <strain evidence="2">BB02</strain>
    </source>
</reference>
<feature type="compositionally biased region" description="Basic and acidic residues" evidence="1">
    <location>
        <begin position="352"/>
        <end position="362"/>
    </location>
</feature>
<dbReference type="VEuPathDB" id="VectorBase:BGLB027126"/>
<name>A0A2C9L535_BIOGL</name>
<dbReference type="EnsemblMetazoa" id="BGLB027126-RE">
    <property type="protein sequence ID" value="BGLB027126-PE"/>
    <property type="gene ID" value="BGLB027126"/>
</dbReference>
<evidence type="ECO:0000313" key="4">
    <source>
        <dbReference type="Proteomes" id="UP000076420"/>
    </source>
</evidence>
<dbReference type="RefSeq" id="XP_013061055.2">
    <property type="nucleotide sequence ID" value="XM_013205601.2"/>
</dbReference>
<dbReference type="VEuPathDB" id="VectorBase:BGLAX_027357"/>
<feature type="region of interest" description="Disordered" evidence="1">
    <location>
        <begin position="440"/>
        <end position="460"/>
    </location>
</feature>
<dbReference type="Proteomes" id="UP000076420">
    <property type="component" value="Unassembled WGS sequence"/>
</dbReference>
<protein>
    <submittedName>
        <fullName evidence="3">Uncharacterized protein</fullName>
    </submittedName>
</protein>
<feature type="compositionally biased region" description="Polar residues" evidence="1">
    <location>
        <begin position="311"/>
        <end position="327"/>
    </location>
</feature>
<dbReference type="KEGG" id="bgt:106050592"/>
<feature type="compositionally biased region" description="Basic and acidic residues" evidence="1">
    <location>
        <begin position="43"/>
        <end position="53"/>
    </location>
</feature>
<proteinExistence type="predicted"/>
<feature type="region of interest" description="Disordered" evidence="1">
    <location>
        <begin position="1"/>
        <end position="59"/>
    </location>
</feature>
<dbReference type="RefSeq" id="XP_013061054.2">
    <property type="nucleotide sequence ID" value="XM_013205600.2"/>
</dbReference>
<dbReference type="EnsemblMetazoa" id="BGLB027126-RB">
    <property type="protein sequence ID" value="BGLB027126-PB"/>
    <property type="gene ID" value="BGLB027126"/>
</dbReference>
<feature type="region of interest" description="Disordered" evidence="1">
    <location>
        <begin position="352"/>
        <end position="372"/>
    </location>
</feature>
<reference evidence="2" key="2">
    <citation type="submission" date="2013-03" db="EMBL/GenBank/DDBJ databases">
        <title>Sequence assembly of the Biomphalaria glabrata genome version 4.3.</title>
        <authorList>
            <person name="Warren W."/>
            <person name="Wilson R.K."/>
            <person name="Hillier L.W."/>
            <person name="Minx P."/>
        </authorList>
    </citation>
    <scope>NUCLEOTIDE SEQUENCE</scope>
    <source>
        <strain evidence="2">BB02</strain>
    </source>
</reference>
<dbReference type="EnsemblMetazoa" id="BGLB027126-RC">
    <property type="protein sequence ID" value="BGLB027126-PC"/>
    <property type="gene ID" value="BGLB027126"/>
</dbReference>
<organism evidence="3 4">
    <name type="scientific">Biomphalaria glabrata</name>
    <name type="common">Bloodfluke planorb</name>
    <name type="synonym">Freshwater snail</name>
    <dbReference type="NCBI Taxonomy" id="6526"/>
    <lineage>
        <taxon>Eukaryota</taxon>
        <taxon>Metazoa</taxon>
        <taxon>Spiralia</taxon>
        <taxon>Lophotrochozoa</taxon>
        <taxon>Mollusca</taxon>
        <taxon>Gastropoda</taxon>
        <taxon>Heterobranchia</taxon>
        <taxon>Euthyneura</taxon>
        <taxon>Panpulmonata</taxon>
        <taxon>Hygrophila</taxon>
        <taxon>Lymnaeoidea</taxon>
        <taxon>Planorbidae</taxon>
        <taxon>Biomphalaria</taxon>
    </lineage>
</organism>
<feature type="region of interest" description="Disordered" evidence="1">
    <location>
        <begin position="311"/>
        <end position="333"/>
    </location>
</feature>
<evidence type="ECO:0000256" key="1">
    <source>
        <dbReference type="SAM" id="MobiDB-lite"/>
    </source>
</evidence>
<evidence type="ECO:0000313" key="3">
    <source>
        <dbReference type="EnsemblMetazoa" id="BGLB027126-PD"/>
    </source>
</evidence>
<dbReference type="RefSeq" id="XP_013061057.2">
    <property type="nucleotide sequence ID" value="XM_013205603.2"/>
</dbReference>
<dbReference type="OrthoDB" id="6145196at2759"/>
<dbReference type="EnsemblMetazoa" id="BGLB027126-RD">
    <property type="protein sequence ID" value="BGLB027126-PD"/>
    <property type="gene ID" value="BGLB027126"/>
</dbReference>
<feature type="compositionally biased region" description="Polar residues" evidence="1">
    <location>
        <begin position="148"/>
        <end position="178"/>
    </location>
</feature>
<dbReference type="RefSeq" id="XP_013061056.2">
    <property type="nucleotide sequence ID" value="XM_013205602.2"/>
</dbReference>